<name>A0ABD3E4W6_9LAMI</name>
<evidence type="ECO:0000313" key="2">
    <source>
        <dbReference type="EMBL" id="KAL3649347.1"/>
    </source>
</evidence>
<dbReference type="Pfam" id="PF22241">
    <property type="entry name" value="PSMD12-CSN4_N"/>
    <property type="match status" value="1"/>
</dbReference>
<sequence length="181" mass="20316">MENDGANLEPQIEALLNVERQMRQAGDVAGTRKAVTDILQLCFDAGAWKTLTDQIVLISKRRGQLKQDLAPKFGGMMKKDTNFNSNKGVFFGIPISSQKFRTSEPRFAVKSIQSVMQVGLEKKKEILPDPNSSKGLLGFDVVSESELRERGFMGMRKTKLVCTWGLLAARSTTWRNWLYEG</sequence>
<reference evidence="3" key="1">
    <citation type="journal article" date="2024" name="IScience">
        <title>Strigolactones Initiate the Formation of Haustorium-like Structures in Castilleja.</title>
        <authorList>
            <person name="Buerger M."/>
            <person name="Peterson D."/>
            <person name="Chory J."/>
        </authorList>
    </citation>
    <scope>NUCLEOTIDE SEQUENCE [LARGE SCALE GENOMIC DNA]</scope>
</reference>
<dbReference type="AlphaFoldDB" id="A0ABD3E4W6"/>
<evidence type="ECO:0000313" key="3">
    <source>
        <dbReference type="Proteomes" id="UP001632038"/>
    </source>
</evidence>
<dbReference type="Proteomes" id="UP001632038">
    <property type="component" value="Unassembled WGS sequence"/>
</dbReference>
<organism evidence="2 3">
    <name type="scientific">Castilleja foliolosa</name>
    <dbReference type="NCBI Taxonomy" id="1961234"/>
    <lineage>
        <taxon>Eukaryota</taxon>
        <taxon>Viridiplantae</taxon>
        <taxon>Streptophyta</taxon>
        <taxon>Embryophyta</taxon>
        <taxon>Tracheophyta</taxon>
        <taxon>Spermatophyta</taxon>
        <taxon>Magnoliopsida</taxon>
        <taxon>eudicotyledons</taxon>
        <taxon>Gunneridae</taxon>
        <taxon>Pentapetalae</taxon>
        <taxon>asterids</taxon>
        <taxon>lamiids</taxon>
        <taxon>Lamiales</taxon>
        <taxon>Orobanchaceae</taxon>
        <taxon>Pedicularideae</taxon>
        <taxon>Castillejinae</taxon>
        <taxon>Castilleja</taxon>
    </lineage>
</organism>
<protein>
    <recommendedName>
        <fullName evidence="1">PSMD12/CSN4-like N-terminal domain-containing protein</fullName>
    </recommendedName>
</protein>
<dbReference type="PANTHER" id="PTHR10855:SF1">
    <property type="entry name" value="26S PROTEASOME NON-ATPASE REGULATORY SUBUNIT 12"/>
    <property type="match status" value="1"/>
</dbReference>
<comment type="caution">
    <text evidence="2">The sequence shown here is derived from an EMBL/GenBank/DDBJ whole genome shotgun (WGS) entry which is preliminary data.</text>
</comment>
<dbReference type="InterPro" id="IPR040134">
    <property type="entry name" value="PSMD12/CSN4"/>
</dbReference>
<accession>A0ABD3E4W6</accession>
<proteinExistence type="predicted"/>
<feature type="domain" description="PSMD12/CSN4-like N-terminal" evidence="1">
    <location>
        <begin position="12"/>
        <end position="67"/>
    </location>
</feature>
<keyword evidence="3" id="KW-1185">Reference proteome</keyword>
<dbReference type="PANTHER" id="PTHR10855">
    <property type="entry name" value="26S PROTEASOME NON-ATPASE REGULATORY SUBUNIT 12/COP9 SIGNALOSOME COMPLEX SUBUNIT 4"/>
    <property type="match status" value="1"/>
</dbReference>
<evidence type="ECO:0000259" key="1">
    <source>
        <dbReference type="Pfam" id="PF22241"/>
    </source>
</evidence>
<dbReference type="EMBL" id="JAVIJP010000007">
    <property type="protein sequence ID" value="KAL3649347.1"/>
    <property type="molecule type" value="Genomic_DNA"/>
</dbReference>
<gene>
    <name evidence="2" type="ORF">CASFOL_005750</name>
</gene>
<dbReference type="InterPro" id="IPR054559">
    <property type="entry name" value="PSMD12-CSN4-like_N"/>
</dbReference>